<dbReference type="EMBL" id="FXYH01000003">
    <property type="protein sequence ID" value="SMX37822.1"/>
    <property type="molecule type" value="Genomic_DNA"/>
</dbReference>
<protein>
    <submittedName>
        <fullName evidence="1">Lipid A 3-O-deacylase (PagL)</fullName>
    </submittedName>
</protein>
<dbReference type="OrthoDB" id="6199047at2"/>
<organism evidence="1 2">
    <name type="scientific">Pelagimonas varians</name>
    <dbReference type="NCBI Taxonomy" id="696760"/>
    <lineage>
        <taxon>Bacteria</taxon>
        <taxon>Pseudomonadati</taxon>
        <taxon>Pseudomonadota</taxon>
        <taxon>Alphaproteobacteria</taxon>
        <taxon>Rhodobacterales</taxon>
        <taxon>Roseobacteraceae</taxon>
        <taxon>Pelagimonas</taxon>
    </lineage>
</organism>
<dbReference type="AlphaFoldDB" id="A0A238K6T8"/>
<keyword evidence="2" id="KW-1185">Reference proteome</keyword>
<dbReference type="Gene3D" id="2.40.160.20">
    <property type="match status" value="1"/>
</dbReference>
<accession>A0A238K6T8</accession>
<dbReference type="InterPro" id="IPR018550">
    <property type="entry name" value="Lipid-A_deacylase-rel"/>
</dbReference>
<proteinExistence type="predicted"/>
<dbReference type="Pfam" id="PF09411">
    <property type="entry name" value="PagL"/>
    <property type="match status" value="1"/>
</dbReference>
<sequence>MADGTFAVLMLVLGLTDMGMNHCGSGSGCLGKDEQTPRLAFSAGQVLERRAEAQGEIYFRYDMATKFGPFGNAVGVSYTEQGALWLGLGQTYTLTNANTPFYAELHAMPGLYVENGGFDLGGPIEFRSGIEIGYENRSGVRFAASYDHRSNAGIYDDNPGIETVQFRVSVPVGF</sequence>
<gene>
    <name evidence="1" type="ORF">PEV8663_01211</name>
</gene>
<evidence type="ECO:0000313" key="1">
    <source>
        <dbReference type="EMBL" id="SMX37822.1"/>
    </source>
</evidence>
<name>A0A238K6T8_9RHOB</name>
<evidence type="ECO:0000313" key="2">
    <source>
        <dbReference type="Proteomes" id="UP000220836"/>
    </source>
</evidence>
<dbReference type="RefSeq" id="WP_097803710.1">
    <property type="nucleotide sequence ID" value="NZ_FXYH01000003.1"/>
</dbReference>
<dbReference type="Proteomes" id="UP000220836">
    <property type="component" value="Unassembled WGS sequence"/>
</dbReference>
<reference evidence="1 2" key="1">
    <citation type="submission" date="2017-05" db="EMBL/GenBank/DDBJ databases">
        <authorList>
            <person name="Song R."/>
            <person name="Chenine A.L."/>
            <person name="Ruprecht R.M."/>
        </authorList>
    </citation>
    <scope>NUCLEOTIDE SEQUENCE [LARGE SCALE GENOMIC DNA]</scope>
    <source>
        <strain evidence="1 2">CECT 8663</strain>
    </source>
</reference>